<evidence type="ECO:0000313" key="1">
    <source>
        <dbReference type="EMBL" id="SEV84956.1"/>
    </source>
</evidence>
<gene>
    <name evidence="1" type="ORF">SAMN05421659_101320</name>
</gene>
<proteinExistence type="predicted"/>
<accession>A0A1I0MB54</accession>
<dbReference type="Proteomes" id="UP000199701">
    <property type="component" value="Unassembled WGS sequence"/>
</dbReference>
<organism evidence="1 2">
    <name type="scientific">[Clostridium] fimetarium</name>
    <dbReference type="NCBI Taxonomy" id="99656"/>
    <lineage>
        <taxon>Bacteria</taxon>
        <taxon>Bacillati</taxon>
        <taxon>Bacillota</taxon>
        <taxon>Clostridia</taxon>
        <taxon>Lachnospirales</taxon>
        <taxon>Lachnospiraceae</taxon>
    </lineage>
</organism>
<dbReference type="EMBL" id="FOJI01000001">
    <property type="protein sequence ID" value="SEV84956.1"/>
    <property type="molecule type" value="Genomic_DNA"/>
</dbReference>
<keyword evidence="2" id="KW-1185">Reference proteome</keyword>
<sequence length="38" mass="4396">MEREVTMEEIVKLVKDQEGDFIIHISMGEEADTDAKEE</sequence>
<protein>
    <submittedName>
        <fullName evidence="1">Uncharacterized protein</fullName>
    </submittedName>
</protein>
<reference evidence="1 2" key="1">
    <citation type="submission" date="2016-10" db="EMBL/GenBank/DDBJ databases">
        <authorList>
            <person name="de Groot N.N."/>
        </authorList>
    </citation>
    <scope>NUCLEOTIDE SEQUENCE [LARGE SCALE GENOMIC DNA]</scope>
    <source>
        <strain evidence="1 2">DSM 9179</strain>
    </source>
</reference>
<dbReference type="AlphaFoldDB" id="A0A1I0MB54"/>
<evidence type="ECO:0000313" key="2">
    <source>
        <dbReference type="Proteomes" id="UP000199701"/>
    </source>
</evidence>
<name>A0A1I0MB54_9FIRM</name>